<dbReference type="GeneID" id="43661852"/>
<evidence type="ECO:0000313" key="1">
    <source>
        <dbReference type="EMBL" id="KAE8363420.1"/>
    </source>
</evidence>
<accession>A0A5N7A4H4</accession>
<sequence length="147" mass="16547">MHQTREIHWGIKSIGSDFSFPLNSLLTDVSAEDDLAQLIVYRDPSTASYRLTLHERRGAVDGIFLKIMKRNLVLLIAVYPYQITLHWRRIHVSPTMQTACPAALHCYSGASDVLFAAVECDAGFPDVTSCVGYLDHPYPPNRLTTFH</sequence>
<reference evidence="1 2" key="1">
    <citation type="submission" date="2019-04" db="EMBL/GenBank/DDBJ databases">
        <title>Friends and foes A comparative genomics studyof 23 Aspergillus species from section Flavi.</title>
        <authorList>
            <consortium name="DOE Joint Genome Institute"/>
            <person name="Kjaerbolling I."/>
            <person name="Vesth T."/>
            <person name="Frisvad J.C."/>
            <person name="Nybo J.L."/>
            <person name="Theobald S."/>
            <person name="Kildgaard S."/>
            <person name="Isbrandt T."/>
            <person name="Kuo A."/>
            <person name="Sato A."/>
            <person name="Lyhne E.K."/>
            <person name="Kogle M.E."/>
            <person name="Wiebenga A."/>
            <person name="Kun R.S."/>
            <person name="Lubbers R.J."/>
            <person name="Makela M.R."/>
            <person name="Barry K."/>
            <person name="Chovatia M."/>
            <person name="Clum A."/>
            <person name="Daum C."/>
            <person name="Haridas S."/>
            <person name="He G."/>
            <person name="LaButti K."/>
            <person name="Lipzen A."/>
            <person name="Mondo S."/>
            <person name="Riley R."/>
            <person name="Salamov A."/>
            <person name="Simmons B.A."/>
            <person name="Magnuson J.K."/>
            <person name="Henrissat B."/>
            <person name="Mortensen U.H."/>
            <person name="Larsen T.O."/>
            <person name="Devries R.P."/>
            <person name="Grigoriev I.V."/>
            <person name="Machida M."/>
            <person name="Baker S.E."/>
            <person name="Andersen M.R."/>
        </authorList>
    </citation>
    <scope>NUCLEOTIDE SEQUENCE [LARGE SCALE GENOMIC DNA]</scope>
    <source>
        <strain evidence="1 2">CBS 763.97</strain>
    </source>
</reference>
<keyword evidence="2" id="KW-1185">Reference proteome</keyword>
<dbReference type="RefSeq" id="XP_031926501.1">
    <property type="nucleotide sequence ID" value="XM_032077406.1"/>
</dbReference>
<name>A0A5N7A4H4_9EURO</name>
<gene>
    <name evidence="1" type="ORF">BDV27DRAFT_7219</name>
</gene>
<protein>
    <submittedName>
        <fullName evidence="1">Uncharacterized protein</fullName>
    </submittedName>
</protein>
<dbReference type="Proteomes" id="UP000326268">
    <property type="component" value="Unassembled WGS sequence"/>
</dbReference>
<evidence type="ECO:0000313" key="2">
    <source>
        <dbReference type="Proteomes" id="UP000326268"/>
    </source>
</evidence>
<organism evidence="1 2">
    <name type="scientific">Aspergillus caelatus</name>
    <dbReference type="NCBI Taxonomy" id="61420"/>
    <lineage>
        <taxon>Eukaryota</taxon>
        <taxon>Fungi</taxon>
        <taxon>Dikarya</taxon>
        <taxon>Ascomycota</taxon>
        <taxon>Pezizomycotina</taxon>
        <taxon>Eurotiomycetes</taxon>
        <taxon>Eurotiomycetidae</taxon>
        <taxon>Eurotiales</taxon>
        <taxon>Aspergillaceae</taxon>
        <taxon>Aspergillus</taxon>
        <taxon>Aspergillus subgen. Circumdati</taxon>
    </lineage>
</organism>
<proteinExistence type="predicted"/>
<dbReference type="AlphaFoldDB" id="A0A5N7A4H4"/>
<dbReference type="EMBL" id="ML737676">
    <property type="protein sequence ID" value="KAE8363420.1"/>
    <property type="molecule type" value="Genomic_DNA"/>
</dbReference>